<sequence length="299" mass="31057">MAEEKALNVGPAGIEVAFERHGDPDDPSLLMIMGIGGQLVSWPSGLVAELVARGLHVILFDGRDSGRSTHLRDAPVPDVAAAMAGDLSVVPYTLSDLAADCAGLLDALGLGSVHVAGASMGGMIAQTMAIEHPARVRSLTSMMSTTGDPSVGRSNAEALRAMGGGAPPANREEYADQAVRAMSVLGSPGFEPDLAGARERAERVYDRGWDPAGMARQAVAVIASGDRTERLREVVAPTLVIHGADDVMFDVSGGKATAAAIPGAELVVVEGMGHNFPRQLWPDLAARIAALVRRAEKSR</sequence>
<dbReference type="PANTHER" id="PTHR43433">
    <property type="entry name" value="HYDROLASE, ALPHA/BETA FOLD FAMILY PROTEIN"/>
    <property type="match status" value="1"/>
</dbReference>
<dbReference type="Proteomes" id="UP000568380">
    <property type="component" value="Unassembled WGS sequence"/>
</dbReference>
<gene>
    <name evidence="2" type="ORF">HNR40_007640</name>
</gene>
<dbReference type="Gene3D" id="3.40.50.1820">
    <property type="entry name" value="alpha/beta hydrolase"/>
    <property type="match status" value="1"/>
</dbReference>
<evidence type="ECO:0000313" key="2">
    <source>
        <dbReference type="EMBL" id="MBB5082145.1"/>
    </source>
</evidence>
<dbReference type="InterPro" id="IPR050471">
    <property type="entry name" value="AB_hydrolase"/>
</dbReference>
<accession>A0A7W8ABH3</accession>
<name>A0A7W8ABH3_9ACTN</name>
<proteinExistence type="predicted"/>
<dbReference type="EMBL" id="JACHIN010000012">
    <property type="protein sequence ID" value="MBB5082145.1"/>
    <property type="molecule type" value="Genomic_DNA"/>
</dbReference>
<comment type="caution">
    <text evidence="2">The sequence shown here is derived from an EMBL/GenBank/DDBJ whole genome shotgun (WGS) entry which is preliminary data.</text>
</comment>
<dbReference type="SUPFAM" id="SSF53474">
    <property type="entry name" value="alpha/beta-Hydrolases"/>
    <property type="match status" value="1"/>
</dbReference>
<dbReference type="GO" id="GO:0004806">
    <property type="term" value="F:triacylglycerol lipase activity"/>
    <property type="evidence" value="ECO:0007669"/>
    <property type="project" value="TreeGrafter"/>
</dbReference>
<dbReference type="AlphaFoldDB" id="A0A7W8ABH3"/>
<dbReference type="PANTHER" id="PTHR43433:SF5">
    <property type="entry name" value="AB HYDROLASE-1 DOMAIN-CONTAINING PROTEIN"/>
    <property type="match status" value="1"/>
</dbReference>
<dbReference type="Pfam" id="PF00561">
    <property type="entry name" value="Abhydrolase_1"/>
    <property type="match status" value="1"/>
</dbReference>
<feature type="domain" description="AB hydrolase-1" evidence="1">
    <location>
        <begin position="27"/>
        <end position="275"/>
    </location>
</feature>
<reference evidence="2 3" key="1">
    <citation type="submission" date="2020-08" db="EMBL/GenBank/DDBJ databases">
        <title>Genomic Encyclopedia of Type Strains, Phase IV (KMG-IV): sequencing the most valuable type-strain genomes for metagenomic binning, comparative biology and taxonomic classification.</title>
        <authorList>
            <person name="Goeker M."/>
        </authorList>
    </citation>
    <scope>NUCLEOTIDE SEQUENCE [LARGE SCALE GENOMIC DNA]</scope>
    <source>
        <strain evidence="2 3">DSM 45385</strain>
    </source>
</reference>
<evidence type="ECO:0000259" key="1">
    <source>
        <dbReference type="Pfam" id="PF00561"/>
    </source>
</evidence>
<evidence type="ECO:0000313" key="3">
    <source>
        <dbReference type="Proteomes" id="UP000568380"/>
    </source>
</evidence>
<protein>
    <submittedName>
        <fullName evidence="2">Pimeloyl-ACP methyl ester carboxylesterase</fullName>
    </submittedName>
</protein>
<dbReference type="InterPro" id="IPR000073">
    <property type="entry name" value="AB_hydrolase_1"/>
</dbReference>
<organism evidence="2 3">
    <name type="scientific">Nonomuraea endophytica</name>
    <dbReference type="NCBI Taxonomy" id="714136"/>
    <lineage>
        <taxon>Bacteria</taxon>
        <taxon>Bacillati</taxon>
        <taxon>Actinomycetota</taxon>
        <taxon>Actinomycetes</taxon>
        <taxon>Streptosporangiales</taxon>
        <taxon>Streptosporangiaceae</taxon>
        <taxon>Nonomuraea</taxon>
    </lineage>
</organism>
<dbReference type="GO" id="GO:0046503">
    <property type="term" value="P:glycerolipid catabolic process"/>
    <property type="evidence" value="ECO:0007669"/>
    <property type="project" value="TreeGrafter"/>
</dbReference>
<dbReference type="RefSeq" id="WP_184970090.1">
    <property type="nucleotide sequence ID" value="NZ_JACHIN010000012.1"/>
</dbReference>
<keyword evidence="3" id="KW-1185">Reference proteome</keyword>
<dbReference type="InterPro" id="IPR029058">
    <property type="entry name" value="AB_hydrolase_fold"/>
</dbReference>